<dbReference type="Pfam" id="PF22776">
    <property type="entry name" value="K_trans_C"/>
    <property type="match status" value="1"/>
</dbReference>
<dbReference type="GO" id="GO:0015293">
    <property type="term" value="F:symporter activity"/>
    <property type="evidence" value="ECO:0007669"/>
    <property type="project" value="UniProtKB-KW"/>
</dbReference>
<evidence type="ECO:0000313" key="4">
    <source>
        <dbReference type="Proteomes" id="UP000886878"/>
    </source>
</evidence>
<sequence>TVNTTDEPYTSYYMVDMMGTRNIVNLQLYLGFKMGNSVNMYLRQVVSDLMSQGVIDKQPQEYTTDPGRVVGDFRFVIIRELLDKNTAITGWRRGLIQIRIWLQNHTVTPVQFYGLEFSDTVVETVPLFLKRRMAKKLRQNVIANKQGHD</sequence>
<protein>
    <submittedName>
        <fullName evidence="3">Potassium transporter Kup</fullName>
    </submittedName>
</protein>
<dbReference type="AlphaFoldDB" id="A0A9D1QPI6"/>
<evidence type="ECO:0000313" key="3">
    <source>
        <dbReference type="EMBL" id="HIW70638.1"/>
    </source>
</evidence>
<keyword evidence="1" id="KW-0769">Symport</keyword>
<comment type="caution">
    <text evidence="3">The sequence shown here is derived from an EMBL/GenBank/DDBJ whole genome shotgun (WGS) entry which is preliminary data.</text>
</comment>
<accession>A0A9D1QPI6</accession>
<reference evidence="3" key="2">
    <citation type="submission" date="2021-04" db="EMBL/GenBank/DDBJ databases">
        <authorList>
            <person name="Gilroy R."/>
        </authorList>
    </citation>
    <scope>NUCLEOTIDE SEQUENCE</scope>
    <source>
        <strain evidence="3">ChiHejej3B27-2180</strain>
    </source>
</reference>
<dbReference type="EMBL" id="DXGK01000095">
    <property type="protein sequence ID" value="HIW70638.1"/>
    <property type="molecule type" value="Genomic_DNA"/>
</dbReference>
<organism evidence="3 4">
    <name type="scientific">Candidatus Limosilactobacillus merdipullorum</name>
    <dbReference type="NCBI Taxonomy" id="2838653"/>
    <lineage>
        <taxon>Bacteria</taxon>
        <taxon>Bacillati</taxon>
        <taxon>Bacillota</taxon>
        <taxon>Bacilli</taxon>
        <taxon>Lactobacillales</taxon>
        <taxon>Lactobacillaceae</taxon>
        <taxon>Limosilactobacillus</taxon>
    </lineage>
</organism>
<evidence type="ECO:0000256" key="1">
    <source>
        <dbReference type="ARBA" id="ARBA00022847"/>
    </source>
</evidence>
<keyword evidence="1" id="KW-0813">Transport</keyword>
<feature type="domain" description="K+ potassium transporter C-terminal" evidence="2">
    <location>
        <begin position="1"/>
        <end position="121"/>
    </location>
</feature>
<feature type="non-terminal residue" evidence="3">
    <location>
        <position position="1"/>
    </location>
</feature>
<dbReference type="InterPro" id="IPR053952">
    <property type="entry name" value="K_trans_C"/>
</dbReference>
<name>A0A9D1QPI6_9LACO</name>
<evidence type="ECO:0000259" key="2">
    <source>
        <dbReference type="Pfam" id="PF22776"/>
    </source>
</evidence>
<proteinExistence type="predicted"/>
<dbReference type="Proteomes" id="UP000886878">
    <property type="component" value="Unassembled WGS sequence"/>
</dbReference>
<gene>
    <name evidence="3" type="ORF">H9876_04625</name>
</gene>
<reference evidence="3" key="1">
    <citation type="journal article" date="2021" name="PeerJ">
        <title>Extensive microbial diversity within the chicken gut microbiome revealed by metagenomics and culture.</title>
        <authorList>
            <person name="Gilroy R."/>
            <person name="Ravi A."/>
            <person name="Getino M."/>
            <person name="Pursley I."/>
            <person name="Horton D.L."/>
            <person name="Alikhan N.F."/>
            <person name="Baker D."/>
            <person name="Gharbi K."/>
            <person name="Hall N."/>
            <person name="Watson M."/>
            <person name="Adriaenssens E.M."/>
            <person name="Foster-Nyarko E."/>
            <person name="Jarju S."/>
            <person name="Secka A."/>
            <person name="Antonio M."/>
            <person name="Oren A."/>
            <person name="Chaudhuri R.R."/>
            <person name="La Ragione R."/>
            <person name="Hildebrand F."/>
            <person name="Pallen M.J."/>
        </authorList>
    </citation>
    <scope>NUCLEOTIDE SEQUENCE</scope>
    <source>
        <strain evidence="3">ChiHejej3B27-2180</strain>
    </source>
</reference>